<accession>A0A0S3SIY6</accession>
<name>A0A0S3SIY6_PHAAN</name>
<organism evidence="1 2">
    <name type="scientific">Vigna angularis var. angularis</name>
    <dbReference type="NCBI Taxonomy" id="157739"/>
    <lineage>
        <taxon>Eukaryota</taxon>
        <taxon>Viridiplantae</taxon>
        <taxon>Streptophyta</taxon>
        <taxon>Embryophyta</taxon>
        <taxon>Tracheophyta</taxon>
        <taxon>Spermatophyta</taxon>
        <taxon>Magnoliopsida</taxon>
        <taxon>eudicotyledons</taxon>
        <taxon>Gunneridae</taxon>
        <taxon>Pentapetalae</taxon>
        <taxon>rosids</taxon>
        <taxon>fabids</taxon>
        <taxon>Fabales</taxon>
        <taxon>Fabaceae</taxon>
        <taxon>Papilionoideae</taxon>
        <taxon>50 kb inversion clade</taxon>
        <taxon>NPAAA clade</taxon>
        <taxon>indigoferoid/millettioid clade</taxon>
        <taxon>Phaseoleae</taxon>
        <taxon>Vigna</taxon>
    </lineage>
</organism>
<proteinExistence type="predicted"/>
<dbReference type="Proteomes" id="UP000291084">
    <property type="component" value="Chromosome 7"/>
</dbReference>
<keyword evidence="2" id="KW-1185">Reference proteome</keyword>
<protein>
    <submittedName>
        <fullName evidence="1">Uncharacterized protein</fullName>
    </submittedName>
</protein>
<dbReference type="EMBL" id="AP015040">
    <property type="protein sequence ID" value="BAT92728.1"/>
    <property type="molecule type" value="Genomic_DNA"/>
</dbReference>
<sequence>MNRERGSLSRWLLCEGCFFGHPLCFAGCTSKWDRECWMLYWTWTRGCSNCWMSQILMGHGVLLPGRLSPCAPPLQSQAHLTSKCPKYYPTIFP</sequence>
<reference evidence="1 2" key="1">
    <citation type="journal article" date="2015" name="Sci. Rep.">
        <title>The power of single molecule real-time sequencing technology in the de novo assembly of a eukaryotic genome.</title>
        <authorList>
            <person name="Sakai H."/>
            <person name="Naito K."/>
            <person name="Ogiso-Tanaka E."/>
            <person name="Takahashi Y."/>
            <person name="Iseki K."/>
            <person name="Muto C."/>
            <person name="Satou K."/>
            <person name="Teruya K."/>
            <person name="Shiroma A."/>
            <person name="Shimoji M."/>
            <person name="Hirano T."/>
            <person name="Itoh T."/>
            <person name="Kaga A."/>
            <person name="Tomooka N."/>
        </authorList>
    </citation>
    <scope>NUCLEOTIDE SEQUENCE [LARGE SCALE GENOMIC DNA]</scope>
    <source>
        <strain evidence="2">cv. Shumari</strain>
    </source>
</reference>
<evidence type="ECO:0000313" key="2">
    <source>
        <dbReference type="Proteomes" id="UP000291084"/>
    </source>
</evidence>
<dbReference type="AlphaFoldDB" id="A0A0S3SIY6"/>
<feature type="non-terminal residue" evidence="1">
    <location>
        <position position="93"/>
    </location>
</feature>
<evidence type="ECO:0000313" key="1">
    <source>
        <dbReference type="EMBL" id="BAT92728.1"/>
    </source>
</evidence>
<gene>
    <name evidence="1" type="primary">Vigan.07G154600</name>
    <name evidence="1" type="ORF">VIGAN_07154600</name>
</gene>